<keyword evidence="2" id="KW-1185">Reference proteome</keyword>
<protein>
    <submittedName>
        <fullName evidence="1">Uncharacterized protein</fullName>
    </submittedName>
</protein>
<evidence type="ECO:0000313" key="1">
    <source>
        <dbReference type="EMBL" id="AVR55445.1"/>
    </source>
</evidence>
<accession>A0A2R3ZXF9</accession>
<gene>
    <name evidence="1" type="ORF">PSH1140_240</name>
</gene>
<proteinExistence type="predicted"/>
<dbReference type="EMBL" id="MG999954">
    <property type="protein sequence ID" value="AVR55445.1"/>
    <property type="molecule type" value="Genomic_DNA"/>
</dbReference>
<organism evidence="1 2">
    <name type="scientific">Enterobacter phage myPSH1140</name>
    <dbReference type="NCBI Taxonomy" id="2108137"/>
    <lineage>
        <taxon>Viruses</taxon>
        <taxon>Duplodnaviria</taxon>
        <taxon>Heunggongvirae</taxon>
        <taxon>Uroviricota</taxon>
        <taxon>Caudoviricetes</taxon>
        <taxon>Pantevenvirales</taxon>
        <taxon>Straboviridae</taxon>
        <taxon>Tevenvirinae</taxon>
        <taxon>Karamvirus</taxon>
        <taxon>Karamvirus mypsh1140</taxon>
    </lineage>
</organism>
<sequence length="39" mass="4466">MNIIKKILKAIWTLTLLMVLFGAFAFALAHDVVMAWINF</sequence>
<reference evidence="1 2" key="1">
    <citation type="submission" date="2018-02" db="EMBL/GenBank/DDBJ databases">
        <title>Isolation, characterization and genome analysis of lytic bacteriophages against Enterobacter cloacae.</title>
        <authorList>
            <person name="Ramesh N."/>
            <person name="Prasanth M."/>
            <person name="Tamhankar A.J."/>
            <person name="Lundborg C.S."/>
        </authorList>
    </citation>
    <scope>NUCLEOTIDE SEQUENCE [LARGE SCALE GENOMIC DNA]</scope>
</reference>
<name>A0A2R3ZXF9_9CAUD</name>
<evidence type="ECO:0000313" key="2">
    <source>
        <dbReference type="Proteomes" id="UP000244328"/>
    </source>
</evidence>
<dbReference type="Proteomes" id="UP000244328">
    <property type="component" value="Segment"/>
</dbReference>